<accession>A0A066TNS9</accession>
<keyword evidence="4" id="KW-1185">Reference proteome</keyword>
<dbReference type="EMBL" id="JMQI01000079">
    <property type="protein sequence ID" value="KDN16801.1"/>
    <property type="molecule type" value="Genomic_DNA"/>
</dbReference>
<evidence type="ECO:0000313" key="4">
    <source>
        <dbReference type="Proteomes" id="UP000027345"/>
    </source>
</evidence>
<protein>
    <submittedName>
        <fullName evidence="3">Uncharacterized protein</fullName>
    </submittedName>
</protein>
<keyword evidence="2" id="KW-0472">Membrane</keyword>
<evidence type="ECO:0000313" key="3">
    <source>
        <dbReference type="EMBL" id="KDN16801.1"/>
    </source>
</evidence>
<feature type="compositionally biased region" description="Low complexity" evidence="1">
    <location>
        <begin position="208"/>
        <end position="218"/>
    </location>
</feature>
<organism evidence="3 4">
    <name type="scientific">Amycolatopsis rifamycinica</name>
    <dbReference type="NCBI Taxonomy" id="287986"/>
    <lineage>
        <taxon>Bacteria</taxon>
        <taxon>Bacillati</taxon>
        <taxon>Actinomycetota</taxon>
        <taxon>Actinomycetes</taxon>
        <taxon>Pseudonocardiales</taxon>
        <taxon>Pseudonocardiaceae</taxon>
        <taxon>Amycolatopsis</taxon>
    </lineage>
</organism>
<feature type="compositionally biased region" description="Pro residues" evidence="1">
    <location>
        <begin position="75"/>
        <end position="96"/>
    </location>
</feature>
<name>A0A066TNS9_9PSEU</name>
<keyword evidence="2" id="KW-1133">Transmembrane helix</keyword>
<comment type="caution">
    <text evidence="3">The sequence shown here is derived from an EMBL/GenBank/DDBJ whole genome shotgun (WGS) entry which is preliminary data.</text>
</comment>
<gene>
    <name evidence="3" type="ORF">DV20_40520</name>
</gene>
<dbReference type="AlphaFoldDB" id="A0A066TNS9"/>
<feature type="region of interest" description="Disordered" evidence="1">
    <location>
        <begin position="14"/>
        <end position="173"/>
    </location>
</feature>
<evidence type="ECO:0000256" key="1">
    <source>
        <dbReference type="SAM" id="MobiDB-lite"/>
    </source>
</evidence>
<feature type="transmembrane region" description="Helical" evidence="2">
    <location>
        <begin position="179"/>
        <end position="201"/>
    </location>
</feature>
<sequence length="375" mass="39242">MSWQDDLRRLDADLAAGRIEPAAHRKQRDELLAQASGSTVASPVPSPLRRPATAWQSKNPAAPGAVPPQRQETPSSPPNYQPPPRPPVHPPAPAPPWKRTGTGVPAVADHLTTAPSPADITPTRYLRVEGPLPDRPQLSRFPPTHPGGEPVAPGPAPQVPDEPGKHRWDESAGGRRRPAWLFVALGVFVVLAMIAGVTMWLGSGSDQATPATAPSSAPEAVRTPPLDERVPQMPGKQNPNNSTMSIAKGLELGLYPASTADLLNANGASKVIYRGAADGGVSYLVLVVPTSSPANAQAVVEKLYQDALAGGFRSVQSALRTVSGRDGDTFLNTTWYGSGSNVVSIGIAEPDRGQAGLSSELDKAVDALEAVLPVS</sequence>
<keyword evidence="2" id="KW-0812">Transmembrane</keyword>
<feature type="compositionally biased region" description="Basic and acidic residues" evidence="1">
    <location>
        <begin position="162"/>
        <end position="173"/>
    </location>
</feature>
<dbReference type="STRING" id="287986.DV20_40520"/>
<dbReference type="eggNOG" id="ENOG5033ZM7">
    <property type="taxonomic scope" value="Bacteria"/>
</dbReference>
<feature type="compositionally biased region" description="Basic and acidic residues" evidence="1">
    <location>
        <begin position="21"/>
        <end position="31"/>
    </location>
</feature>
<dbReference type="Proteomes" id="UP000027345">
    <property type="component" value="Unassembled WGS sequence"/>
</dbReference>
<feature type="region of interest" description="Disordered" evidence="1">
    <location>
        <begin position="205"/>
        <end position="242"/>
    </location>
</feature>
<proteinExistence type="predicted"/>
<evidence type="ECO:0000256" key="2">
    <source>
        <dbReference type="SAM" id="Phobius"/>
    </source>
</evidence>
<dbReference type="RefSeq" id="WP_043788744.1">
    <property type="nucleotide sequence ID" value="NZ_JMQI01000079.1"/>
</dbReference>
<reference evidence="3 4" key="1">
    <citation type="submission" date="2014-05" db="EMBL/GenBank/DDBJ databases">
        <title>Draft genome sequence of Amycolatopsis rifamycinica DSM 46095.</title>
        <authorList>
            <person name="Lal R."/>
            <person name="Saxena A."/>
            <person name="Kumari R."/>
            <person name="Mukherjee U."/>
            <person name="Singh P."/>
            <person name="Sangwan N."/>
            <person name="Mahato N.K."/>
        </authorList>
    </citation>
    <scope>NUCLEOTIDE SEQUENCE [LARGE SCALE GENOMIC DNA]</scope>
    <source>
        <strain evidence="3 4">DSM 46095</strain>
    </source>
</reference>
<dbReference type="OrthoDB" id="3610689at2"/>